<dbReference type="GO" id="GO:1901135">
    <property type="term" value="P:carbohydrate derivative metabolic process"/>
    <property type="evidence" value="ECO:0007669"/>
    <property type="project" value="InterPro"/>
</dbReference>
<name>A0A2A3YP56_9MICO</name>
<keyword evidence="3" id="KW-0804">Transcription</keyword>
<organism evidence="7 8">
    <name type="scientific">Brachybacterium alimentarium</name>
    <dbReference type="NCBI Taxonomy" id="47845"/>
    <lineage>
        <taxon>Bacteria</taxon>
        <taxon>Bacillati</taxon>
        <taxon>Actinomycetota</taxon>
        <taxon>Actinomycetes</taxon>
        <taxon>Micrococcales</taxon>
        <taxon>Dermabacteraceae</taxon>
        <taxon>Brachybacterium</taxon>
    </lineage>
</organism>
<keyword evidence="2" id="KW-0238">DNA-binding</keyword>
<dbReference type="InterPro" id="IPR009057">
    <property type="entry name" value="Homeodomain-like_sf"/>
</dbReference>
<dbReference type="Pfam" id="PF01418">
    <property type="entry name" value="HTH_6"/>
    <property type="match status" value="1"/>
</dbReference>
<dbReference type="GO" id="GO:0003677">
    <property type="term" value="F:DNA binding"/>
    <property type="evidence" value="ECO:0007669"/>
    <property type="project" value="UniProtKB-KW"/>
</dbReference>
<dbReference type="InterPro" id="IPR036388">
    <property type="entry name" value="WH-like_DNA-bd_sf"/>
</dbReference>
<dbReference type="GO" id="GO:0003700">
    <property type="term" value="F:DNA-binding transcription factor activity"/>
    <property type="evidence" value="ECO:0007669"/>
    <property type="project" value="InterPro"/>
</dbReference>
<dbReference type="InterPro" id="IPR001347">
    <property type="entry name" value="SIS_dom"/>
</dbReference>
<evidence type="ECO:0000313" key="8">
    <source>
        <dbReference type="Proteomes" id="UP000218598"/>
    </source>
</evidence>
<evidence type="ECO:0000256" key="2">
    <source>
        <dbReference type="ARBA" id="ARBA00023125"/>
    </source>
</evidence>
<dbReference type="PANTHER" id="PTHR30514:SF1">
    <property type="entry name" value="HTH-TYPE TRANSCRIPTIONAL REGULATOR HEXR-RELATED"/>
    <property type="match status" value="1"/>
</dbReference>
<feature type="region of interest" description="Disordered" evidence="4">
    <location>
        <begin position="283"/>
        <end position="302"/>
    </location>
</feature>
<dbReference type="SUPFAM" id="SSF46689">
    <property type="entry name" value="Homeodomain-like"/>
    <property type="match status" value="1"/>
</dbReference>
<dbReference type="RefSeq" id="WP_096196198.1">
    <property type="nucleotide sequence ID" value="NZ_NRGR01000001.1"/>
</dbReference>
<dbReference type="Proteomes" id="UP000218598">
    <property type="component" value="Unassembled WGS sequence"/>
</dbReference>
<keyword evidence="8" id="KW-1185">Reference proteome</keyword>
<reference evidence="7 8" key="1">
    <citation type="journal article" date="2017" name="Elife">
        <title>Extensive horizontal gene transfer in cheese-associated bacteria.</title>
        <authorList>
            <person name="Bonham K.S."/>
            <person name="Wolfe B.E."/>
            <person name="Dutton R.J."/>
        </authorList>
    </citation>
    <scope>NUCLEOTIDE SEQUENCE [LARGE SCALE GENOMIC DNA]</scope>
    <source>
        <strain evidence="7 8">341_9</strain>
    </source>
</reference>
<proteinExistence type="predicted"/>
<sequence>MSTTPDPAASPSALGRLHEELPRLNPGHRRIAEAILADPLAAGDSSITALAASAETFPGAVSRFARKLGYAGFPALRAAIALDNGRAAQSGWERDIGTAITPADAPGEVLDILAGTAARALRDAAALIDQAQVERAAEAITAAERVHLHGEWGDSIAVRELYLRLQRIGFAVWCHEAGSRTLELVSRTFTERDVVLVLNRSGKDETALQLLRSAARTGATTIAVHGAPGAELDRAADIPLFTGIRNGAVWTQHFAGRASDTLLTSMLWLLVAQRRSADPTMRFVDDGTLETNSPASRHDTDL</sequence>
<keyword evidence="1" id="KW-0805">Transcription regulation</keyword>
<dbReference type="PROSITE" id="PS51464">
    <property type="entry name" value="SIS"/>
    <property type="match status" value="1"/>
</dbReference>
<evidence type="ECO:0000259" key="6">
    <source>
        <dbReference type="PROSITE" id="PS51464"/>
    </source>
</evidence>
<dbReference type="GO" id="GO:0097367">
    <property type="term" value="F:carbohydrate derivative binding"/>
    <property type="evidence" value="ECO:0007669"/>
    <property type="project" value="InterPro"/>
</dbReference>
<evidence type="ECO:0008006" key="9">
    <source>
        <dbReference type="Google" id="ProtNLM"/>
    </source>
</evidence>
<dbReference type="PANTHER" id="PTHR30514">
    <property type="entry name" value="GLUCOKINASE"/>
    <property type="match status" value="1"/>
</dbReference>
<dbReference type="InterPro" id="IPR046348">
    <property type="entry name" value="SIS_dom_sf"/>
</dbReference>
<protein>
    <recommendedName>
        <fullName evidence="9">RpiR family transcriptional regulator</fullName>
    </recommendedName>
</protein>
<evidence type="ECO:0000256" key="1">
    <source>
        <dbReference type="ARBA" id="ARBA00023015"/>
    </source>
</evidence>
<dbReference type="EMBL" id="NRGR01000001">
    <property type="protein sequence ID" value="PCC41058.1"/>
    <property type="molecule type" value="Genomic_DNA"/>
</dbReference>
<dbReference type="CDD" id="cd05013">
    <property type="entry name" value="SIS_RpiR"/>
    <property type="match status" value="1"/>
</dbReference>
<evidence type="ECO:0000259" key="5">
    <source>
        <dbReference type="PROSITE" id="PS51071"/>
    </source>
</evidence>
<evidence type="ECO:0000313" key="7">
    <source>
        <dbReference type="EMBL" id="PCC41058.1"/>
    </source>
</evidence>
<dbReference type="InterPro" id="IPR035472">
    <property type="entry name" value="RpiR-like_SIS"/>
</dbReference>
<dbReference type="Gene3D" id="3.40.50.10490">
    <property type="entry name" value="Glucose-6-phosphate isomerase like protein, domain 1"/>
    <property type="match status" value="1"/>
</dbReference>
<dbReference type="InterPro" id="IPR047640">
    <property type="entry name" value="RpiR-like"/>
</dbReference>
<gene>
    <name evidence="7" type="ORF">CIK66_00365</name>
</gene>
<dbReference type="InterPro" id="IPR000281">
    <property type="entry name" value="HTH_RpiR"/>
</dbReference>
<dbReference type="Gene3D" id="1.10.10.10">
    <property type="entry name" value="Winged helix-like DNA-binding domain superfamily/Winged helix DNA-binding domain"/>
    <property type="match status" value="1"/>
</dbReference>
<dbReference type="PROSITE" id="PS51071">
    <property type="entry name" value="HTH_RPIR"/>
    <property type="match status" value="1"/>
</dbReference>
<evidence type="ECO:0000256" key="3">
    <source>
        <dbReference type="ARBA" id="ARBA00023163"/>
    </source>
</evidence>
<dbReference type="SUPFAM" id="SSF53697">
    <property type="entry name" value="SIS domain"/>
    <property type="match status" value="1"/>
</dbReference>
<evidence type="ECO:0000256" key="4">
    <source>
        <dbReference type="SAM" id="MobiDB-lite"/>
    </source>
</evidence>
<feature type="domain" description="HTH rpiR-type" evidence="5">
    <location>
        <begin position="11"/>
        <end position="87"/>
    </location>
</feature>
<accession>A0A2A3YP56</accession>
<dbReference type="OrthoDB" id="3770404at2"/>
<dbReference type="AlphaFoldDB" id="A0A2A3YP56"/>
<feature type="domain" description="SIS" evidence="6">
    <location>
        <begin position="136"/>
        <end position="272"/>
    </location>
</feature>
<comment type="caution">
    <text evidence="7">The sequence shown here is derived from an EMBL/GenBank/DDBJ whole genome shotgun (WGS) entry which is preliminary data.</text>
</comment>